<organism evidence="1 2">
    <name type="scientific">Polychaeton citri CBS 116435</name>
    <dbReference type="NCBI Taxonomy" id="1314669"/>
    <lineage>
        <taxon>Eukaryota</taxon>
        <taxon>Fungi</taxon>
        <taxon>Dikarya</taxon>
        <taxon>Ascomycota</taxon>
        <taxon>Pezizomycotina</taxon>
        <taxon>Dothideomycetes</taxon>
        <taxon>Dothideomycetidae</taxon>
        <taxon>Capnodiales</taxon>
        <taxon>Capnodiaceae</taxon>
        <taxon>Polychaeton</taxon>
    </lineage>
</organism>
<accession>A0A9P4QAE4</accession>
<keyword evidence="2" id="KW-1185">Reference proteome</keyword>
<name>A0A9P4QAE4_9PEZI</name>
<evidence type="ECO:0000313" key="2">
    <source>
        <dbReference type="Proteomes" id="UP000799441"/>
    </source>
</evidence>
<reference evidence="1" key="1">
    <citation type="journal article" date="2020" name="Stud. Mycol.">
        <title>101 Dothideomycetes genomes: a test case for predicting lifestyles and emergence of pathogens.</title>
        <authorList>
            <person name="Haridas S."/>
            <person name="Albert R."/>
            <person name="Binder M."/>
            <person name="Bloem J."/>
            <person name="Labutti K."/>
            <person name="Salamov A."/>
            <person name="Andreopoulos B."/>
            <person name="Baker S."/>
            <person name="Barry K."/>
            <person name="Bills G."/>
            <person name="Bluhm B."/>
            <person name="Cannon C."/>
            <person name="Castanera R."/>
            <person name="Culley D."/>
            <person name="Daum C."/>
            <person name="Ezra D."/>
            <person name="Gonzalez J."/>
            <person name="Henrissat B."/>
            <person name="Kuo A."/>
            <person name="Liang C."/>
            <person name="Lipzen A."/>
            <person name="Lutzoni F."/>
            <person name="Magnuson J."/>
            <person name="Mondo S."/>
            <person name="Nolan M."/>
            <person name="Ohm R."/>
            <person name="Pangilinan J."/>
            <person name="Park H.-J."/>
            <person name="Ramirez L."/>
            <person name="Alfaro M."/>
            <person name="Sun H."/>
            <person name="Tritt A."/>
            <person name="Yoshinaga Y."/>
            <person name="Zwiers L.-H."/>
            <person name="Turgeon B."/>
            <person name="Goodwin S."/>
            <person name="Spatafora J."/>
            <person name="Crous P."/>
            <person name="Grigoriev I."/>
        </authorList>
    </citation>
    <scope>NUCLEOTIDE SEQUENCE</scope>
    <source>
        <strain evidence="1">CBS 116435</strain>
    </source>
</reference>
<comment type="caution">
    <text evidence="1">The sequence shown here is derived from an EMBL/GenBank/DDBJ whole genome shotgun (WGS) entry which is preliminary data.</text>
</comment>
<proteinExistence type="predicted"/>
<dbReference type="AlphaFoldDB" id="A0A9P4QAE4"/>
<evidence type="ECO:0000313" key="1">
    <source>
        <dbReference type="EMBL" id="KAF2722350.1"/>
    </source>
</evidence>
<protein>
    <submittedName>
        <fullName evidence="1">Uncharacterized protein</fullName>
    </submittedName>
</protein>
<gene>
    <name evidence="1" type="ORF">K431DRAFT_46980</name>
</gene>
<sequence length="178" mass="19413">MEKKKPFQNASCAFSDPLFFISSTFPPSSMVCLPSPPLLHMSSTMFSQSAYWLLSAVTENSTNKATEPRPLQSSAVHIYRPSLAPKSLCSKPLETHSVRVDMVSRLIPSRVRHSIPASLPPRLHACRSLPDPASLPLVGVGDQKTLSPEAHMGQLRHLLWPVSVAGCAKGGGDDRRRC</sequence>
<dbReference type="EMBL" id="MU003783">
    <property type="protein sequence ID" value="KAF2722350.1"/>
    <property type="molecule type" value="Genomic_DNA"/>
</dbReference>
<dbReference type="Proteomes" id="UP000799441">
    <property type="component" value="Unassembled WGS sequence"/>
</dbReference>